<evidence type="ECO:0008006" key="8">
    <source>
        <dbReference type="Google" id="ProtNLM"/>
    </source>
</evidence>
<keyword evidence="4 6" id="KW-1133">Transmembrane helix</keyword>
<evidence type="ECO:0000313" key="7">
    <source>
        <dbReference type="EMBL" id="MPL94827.1"/>
    </source>
</evidence>
<dbReference type="PANTHER" id="PTHR37693:SF1">
    <property type="entry name" value="INTEGRAL MEMBRANE PROTEIN"/>
    <property type="match status" value="1"/>
</dbReference>
<name>A0A644VU76_9ZZZZ</name>
<reference evidence="7" key="1">
    <citation type="submission" date="2019-08" db="EMBL/GenBank/DDBJ databases">
        <authorList>
            <person name="Kucharzyk K."/>
            <person name="Murdoch R.W."/>
            <person name="Higgins S."/>
            <person name="Loffler F."/>
        </authorList>
    </citation>
    <scope>NUCLEOTIDE SEQUENCE</scope>
</reference>
<keyword evidence="5 6" id="KW-0472">Membrane</keyword>
<proteinExistence type="predicted"/>
<feature type="transmembrane region" description="Helical" evidence="6">
    <location>
        <begin position="290"/>
        <end position="314"/>
    </location>
</feature>
<evidence type="ECO:0000256" key="5">
    <source>
        <dbReference type="ARBA" id="ARBA00023136"/>
    </source>
</evidence>
<accession>A0A644VU76</accession>
<organism evidence="7">
    <name type="scientific">bioreactor metagenome</name>
    <dbReference type="NCBI Taxonomy" id="1076179"/>
    <lineage>
        <taxon>unclassified sequences</taxon>
        <taxon>metagenomes</taxon>
        <taxon>ecological metagenomes</taxon>
    </lineage>
</organism>
<protein>
    <recommendedName>
        <fullName evidence="8">Lysylphosphatidylglycerol synthase TM region</fullName>
    </recommendedName>
</protein>
<feature type="transmembrane region" description="Helical" evidence="6">
    <location>
        <begin position="134"/>
        <end position="159"/>
    </location>
</feature>
<evidence type="ECO:0000256" key="1">
    <source>
        <dbReference type="ARBA" id="ARBA00004651"/>
    </source>
</evidence>
<dbReference type="PANTHER" id="PTHR37693">
    <property type="entry name" value="PHOSPHATIDYLGLYCEROL LYSYLTRANSFERASE"/>
    <property type="match status" value="1"/>
</dbReference>
<dbReference type="GO" id="GO:0005886">
    <property type="term" value="C:plasma membrane"/>
    <property type="evidence" value="ECO:0007669"/>
    <property type="project" value="UniProtKB-SubCell"/>
</dbReference>
<feature type="transmembrane region" description="Helical" evidence="6">
    <location>
        <begin position="372"/>
        <end position="392"/>
    </location>
</feature>
<comment type="subcellular location">
    <subcellularLocation>
        <location evidence="1">Cell membrane</location>
        <topology evidence="1">Multi-pass membrane protein</topology>
    </subcellularLocation>
</comment>
<feature type="transmembrane region" description="Helical" evidence="6">
    <location>
        <begin position="182"/>
        <end position="202"/>
    </location>
</feature>
<feature type="transmembrane region" description="Helical" evidence="6">
    <location>
        <begin position="12"/>
        <end position="31"/>
    </location>
</feature>
<keyword evidence="3 6" id="KW-0812">Transmembrane</keyword>
<comment type="caution">
    <text evidence="7">The sequence shown here is derived from an EMBL/GenBank/DDBJ whole genome shotgun (WGS) entry which is preliminary data.</text>
</comment>
<dbReference type="Pfam" id="PF03706">
    <property type="entry name" value="LPG_synthase_TM"/>
    <property type="match status" value="1"/>
</dbReference>
<sequence>MSKSNPLKLFSFNKIIIPLILGIGVAIFLVAKDFSEPIISEVPFGEGAYYWVDANNDDAKELSELHYADSSNKGNIKVDYQKNILKNIIKTWTWGSTFCLLIAMFFAMMRDLMYMYRLRFLSDKQLSWKKCFQIIMLWEFSSAITPTVVGGSAVAFFIVSLEGIGVARSTAIVMITALLDELFYIIIAPIAILIVGVNLAFIHDFDFSVFGQKFGVITVFFIGYGFMCLLTIIILLAIFIYPRGFKWVLYSLSRKKIFNKSKSKLQKIGDDVIVSSKEFKGKSLWFWLKAYFITIGSWISRFLVVNFLILAFTPIADHVWVFARQLVMWIILCISPTPGSTGIAEFAFPVFFREFIPLGLSSTLSVLWRIFTYYPYIVLGLIVLPIWTKRVITRQKLKKRDIHE</sequence>
<evidence type="ECO:0000256" key="2">
    <source>
        <dbReference type="ARBA" id="ARBA00022475"/>
    </source>
</evidence>
<dbReference type="EMBL" id="VSSQ01000443">
    <property type="protein sequence ID" value="MPL94827.1"/>
    <property type="molecule type" value="Genomic_DNA"/>
</dbReference>
<evidence type="ECO:0000256" key="6">
    <source>
        <dbReference type="SAM" id="Phobius"/>
    </source>
</evidence>
<feature type="transmembrane region" description="Helical" evidence="6">
    <location>
        <begin position="214"/>
        <end position="241"/>
    </location>
</feature>
<dbReference type="NCBIfam" id="TIGR00374">
    <property type="entry name" value="flippase-like domain"/>
    <property type="match status" value="1"/>
</dbReference>
<gene>
    <name evidence="7" type="ORF">SDC9_40985</name>
</gene>
<feature type="transmembrane region" description="Helical" evidence="6">
    <location>
        <begin position="92"/>
        <end position="113"/>
    </location>
</feature>
<evidence type="ECO:0000256" key="4">
    <source>
        <dbReference type="ARBA" id="ARBA00022989"/>
    </source>
</evidence>
<feature type="transmembrane region" description="Helical" evidence="6">
    <location>
        <begin position="326"/>
        <end position="352"/>
    </location>
</feature>
<evidence type="ECO:0000256" key="3">
    <source>
        <dbReference type="ARBA" id="ARBA00022692"/>
    </source>
</evidence>
<keyword evidence="2" id="KW-1003">Cell membrane</keyword>
<dbReference type="AlphaFoldDB" id="A0A644VU76"/>
<dbReference type="InterPro" id="IPR022791">
    <property type="entry name" value="L-PG_synthase/AglD"/>
</dbReference>